<reference evidence="2 3" key="1">
    <citation type="submission" date="2019-03" db="EMBL/GenBank/DDBJ databases">
        <title>Genomic Encyclopedia of Type Strains, Phase III (KMG-III): the genomes of soil and plant-associated and newly described type strains.</title>
        <authorList>
            <person name="Whitman W."/>
        </authorList>
    </citation>
    <scope>NUCLEOTIDE SEQUENCE [LARGE SCALE GENOMIC DNA]</scope>
    <source>
        <strain evidence="2 3">CECT 8301</strain>
    </source>
</reference>
<organism evidence="2 3">
    <name type="scientific">Algibacter lectus</name>
    <dbReference type="NCBI Taxonomy" id="221126"/>
    <lineage>
        <taxon>Bacteria</taxon>
        <taxon>Pseudomonadati</taxon>
        <taxon>Bacteroidota</taxon>
        <taxon>Flavobacteriia</taxon>
        <taxon>Flavobacteriales</taxon>
        <taxon>Flavobacteriaceae</taxon>
        <taxon>Algibacter</taxon>
    </lineage>
</organism>
<feature type="transmembrane region" description="Helical" evidence="1">
    <location>
        <begin position="75"/>
        <end position="99"/>
    </location>
</feature>
<accession>A0A4R8MCV7</accession>
<keyword evidence="1" id="KW-0812">Transmembrane</keyword>
<dbReference type="RefSeq" id="WP_074936892.1">
    <property type="nucleotide sequence ID" value="NZ_CANLRM010000002.1"/>
</dbReference>
<evidence type="ECO:0000313" key="2">
    <source>
        <dbReference type="EMBL" id="TDY62132.1"/>
    </source>
</evidence>
<keyword evidence="3" id="KW-1185">Reference proteome</keyword>
<keyword evidence="1" id="KW-1133">Transmembrane helix</keyword>
<evidence type="ECO:0000313" key="3">
    <source>
        <dbReference type="Proteomes" id="UP000294824"/>
    </source>
</evidence>
<dbReference type="AlphaFoldDB" id="A0A4R8MCV7"/>
<evidence type="ECO:0000256" key="1">
    <source>
        <dbReference type="SAM" id="Phobius"/>
    </source>
</evidence>
<sequence length="128" mass="14670">MIHSVYNEELKILETQFKDDVSMHDIVGYLKSFQEKTSYPRQLRTMVDARDATFSFSYKALKSFNKVKTESLKCYTIVVSAVVINSPATAAISTLYGAIARNKKYKYKVFSTHEAAVSWLEGFEFLDE</sequence>
<comment type="caution">
    <text evidence="2">The sequence shown here is derived from an EMBL/GenBank/DDBJ whole genome shotgun (WGS) entry which is preliminary data.</text>
</comment>
<evidence type="ECO:0008006" key="4">
    <source>
        <dbReference type="Google" id="ProtNLM"/>
    </source>
</evidence>
<name>A0A4R8MCV7_9FLAO</name>
<proteinExistence type="predicted"/>
<keyword evidence="1" id="KW-0472">Membrane</keyword>
<dbReference type="EMBL" id="SORL01000008">
    <property type="protein sequence ID" value="TDY62132.1"/>
    <property type="molecule type" value="Genomic_DNA"/>
</dbReference>
<gene>
    <name evidence="2" type="ORF">DFQ06_1949</name>
</gene>
<dbReference type="Proteomes" id="UP000294824">
    <property type="component" value="Unassembled WGS sequence"/>
</dbReference>
<protein>
    <recommendedName>
        <fullName evidence="4">STAS/SEC14 domain-containing protein</fullName>
    </recommendedName>
</protein>